<keyword evidence="4" id="KW-1185">Reference proteome</keyword>
<dbReference type="EMBL" id="UZAU01000369">
    <property type="status" value="NOT_ANNOTATED_CDS"/>
    <property type="molecule type" value="Genomic_DNA"/>
</dbReference>
<sequence length="460" mass="52381">MASIISNSNSMFYLRIILGVLSAILGLLFLSQSSFFNMQFDNTKSSELLVFATISALLVFLVFVAPIWSDFMQKVWKLNFSVISIIEIVFLGVVWILAFLIKYPHFDVHSKYRKSCVEEQGRKISHGSQYSLYSIGAFALLALLLSSESHRTIELGLFSVLIGLIMDTSMEIPAYDDGPNLWYMYGAVLYCIVLIFLRRYMESLMGNKSDYSDEYIISPTILKGQKMERFKNVLFISLEFVSAIVGIVCLFLSPFFELQFTEAGNLKSICFIILALLLGSSLFRAPIFINKLVMKCHGQYLVRTMVKAFFFMMVSVMIFMTKYPRFKVHSKYMDSCKWKNEGRVSQGNKFDVFTTGSFSLFALTISSGREQPVKLGFFSFLLEFTMDTSIEILGNDGPSFLYMFGALVYCVFLILIKSYLDSLTMSEDSSIEQQESKQDRVENSVASKARHISVEVTKNE</sequence>
<proteinExistence type="predicted"/>
<feature type="transmembrane region" description="Helical" evidence="2">
    <location>
        <begin position="182"/>
        <end position="201"/>
    </location>
</feature>
<reference evidence="3" key="1">
    <citation type="submission" date="2018-11" db="EMBL/GenBank/DDBJ databases">
        <authorList>
            <person name="Grassa J C."/>
        </authorList>
    </citation>
    <scope>NUCLEOTIDE SEQUENCE [LARGE SCALE GENOMIC DNA]</scope>
</reference>
<protein>
    <submittedName>
        <fullName evidence="3">Uncharacterized protein</fullName>
    </submittedName>
</protein>
<organism evidence="3 4">
    <name type="scientific">Cannabis sativa</name>
    <name type="common">Hemp</name>
    <name type="synonym">Marijuana</name>
    <dbReference type="NCBI Taxonomy" id="3483"/>
    <lineage>
        <taxon>Eukaryota</taxon>
        <taxon>Viridiplantae</taxon>
        <taxon>Streptophyta</taxon>
        <taxon>Embryophyta</taxon>
        <taxon>Tracheophyta</taxon>
        <taxon>Spermatophyta</taxon>
        <taxon>Magnoliopsida</taxon>
        <taxon>eudicotyledons</taxon>
        <taxon>Gunneridae</taxon>
        <taxon>Pentapetalae</taxon>
        <taxon>rosids</taxon>
        <taxon>fabids</taxon>
        <taxon>Rosales</taxon>
        <taxon>Cannabaceae</taxon>
        <taxon>Cannabis</taxon>
    </lineage>
</organism>
<feature type="transmembrane region" description="Helical" evidence="2">
    <location>
        <begin position="80"/>
        <end position="101"/>
    </location>
</feature>
<dbReference type="Proteomes" id="UP000596661">
    <property type="component" value="Chromosome 4"/>
</dbReference>
<keyword evidence="2" id="KW-1133">Transmembrane helix</keyword>
<name>A0A803PJ12_CANSA</name>
<feature type="transmembrane region" description="Helical" evidence="2">
    <location>
        <begin position="130"/>
        <end position="146"/>
    </location>
</feature>
<feature type="region of interest" description="Disordered" evidence="1">
    <location>
        <begin position="430"/>
        <end position="460"/>
    </location>
</feature>
<keyword evidence="2" id="KW-0812">Transmembrane</keyword>
<feature type="transmembrane region" description="Helical" evidence="2">
    <location>
        <begin position="233"/>
        <end position="256"/>
    </location>
</feature>
<dbReference type="Gramene" id="evm.model.04.861">
    <property type="protein sequence ID" value="cds.evm.model.04.861"/>
    <property type="gene ID" value="evm.TU.04.861"/>
</dbReference>
<dbReference type="AlphaFoldDB" id="A0A803PJ12"/>
<evidence type="ECO:0000313" key="3">
    <source>
        <dbReference type="EnsemblPlants" id="cds.evm.model.04.861"/>
    </source>
</evidence>
<evidence type="ECO:0000256" key="2">
    <source>
        <dbReference type="SAM" id="Phobius"/>
    </source>
</evidence>
<feature type="transmembrane region" description="Helical" evidence="2">
    <location>
        <begin position="153"/>
        <end position="170"/>
    </location>
</feature>
<feature type="transmembrane region" description="Helical" evidence="2">
    <location>
        <begin position="12"/>
        <end position="36"/>
    </location>
</feature>
<keyword evidence="2" id="KW-0472">Membrane</keyword>
<evidence type="ECO:0000313" key="4">
    <source>
        <dbReference type="Proteomes" id="UP000596661"/>
    </source>
</evidence>
<feature type="transmembrane region" description="Helical" evidence="2">
    <location>
        <begin position="268"/>
        <end position="288"/>
    </location>
</feature>
<evidence type="ECO:0000256" key="1">
    <source>
        <dbReference type="SAM" id="MobiDB-lite"/>
    </source>
</evidence>
<dbReference type="EnsemblPlants" id="evm.model.04.861">
    <property type="protein sequence ID" value="cds.evm.model.04.861"/>
    <property type="gene ID" value="evm.TU.04.861"/>
</dbReference>
<feature type="transmembrane region" description="Helical" evidence="2">
    <location>
        <begin position="400"/>
        <end position="420"/>
    </location>
</feature>
<feature type="transmembrane region" description="Helical" evidence="2">
    <location>
        <begin position="300"/>
        <end position="320"/>
    </location>
</feature>
<accession>A0A803PJ12</accession>
<feature type="transmembrane region" description="Helical" evidence="2">
    <location>
        <begin position="48"/>
        <end position="68"/>
    </location>
</feature>
<reference evidence="3" key="2">
    <citation type="submission" date="2021-03" db="UniProtKB">
        <authorList>
            <consortium name="EnsemblPlants"/>
        </authorList>
    </citation>
    <scope>IDENTIFICATION</scope>
</reference>